<evidence type="ECO:0000313" key="1">
    <source>
        <dbReference type="EMBL" id="DAG01936.1"/>
    </source>
</evidence>
<sequence length="79" mass="9163">MEEVRKSGVCVKGDIFTTLPPIFRPYNSPSPWERVGVRILFLSPRNPVFNIFCIAVLHYKPTAYIPFLYQSSKIRISFL</sequence>
<reference evidence="1" key="1">
    <citation type="journal article" date="2021" name="Proc. Natl. Acad. Sci. U.S.A.">
        <title>A Catalog of Tens of Thousands of Viruses from Human Metagenomes Reveals Hidden Associations with Chronic Diseases.</title>
        <authorList>
            <person name="Tisza M.J."/>
            <person name="Buck C.B."/>
        </authorList>
    </citation>
    <scope>NUCLEOTIDE SEQUENCE</scope>
    <source>
        <strain evidence="1">CtYaH2</strain>
    </source>
</reference>
<name>A0A8S5V5B1_9CAUD</name>
<proteinExistence type="predicted"/>
<accession>A0A8S5V5B1</accession>
<protein>
    <submittedName>
        <fullName evidence="1">Uncharacterized protein</fullName>
    </submittedName>
</protein>
<organism evidence="1">
    <name type="scientific">Siphoviridae sp. ctYaH2</name>
    <dbReference type="NCBI Taxonomy" id="2825549"/>
    <lineage>
        <taxon>Viruses</taxon>
        <taxon>Duplodnaviria</taxon>
        <taxon>Heunggongvirae</taxon>
        <taxon>Uroviricota</taxon>
        <taxon>Caudoviricetes</taxon>
    </lineage>
</organism>
<dbReference type="EMBL" id="BK016199">
    <property type="protein sequence ID" value="DAG01936.1"/>
    <property type="molecule type" value="Genomic_DNA"/>
</dbReference>